<gene>
    <name evidence="1" type="ORF">O6H91_08G089700</name>
</gene>
<comment type="caution">
    <text evidence="1">The sequence shown here is derived from an EMBL/GenBank/DDBJ whole genome shotgun (WGS) entry which is preliminary data.</text>
</comment>
<protein>
    <submittedName>
        <fullName evidence="1">Uncharacterized protein</fullName>
    </submittedName>
</protein>
<reference evidence="2" key="1">
    <citation type="journal article" date="2024" name="Proc. Natl. Acad. Sci. U.S.A.">
        <title>Extraordinary preservation of gene collinearity over three hundred million years revealed in homosporous lycophytes.</title>
        <authorList>
            <person name="Li C."/>
            <person name="Wickell D."/>
            <person name="Kuo L.Y."/>
            <person name="Chen X."/>
            <person name="Nie B."/>
            <person name="Liao X."/>
            <person name="Peng D."/>
            <person name="Ji J."/>
            <person name="Jenkins J."/>
            <person name="Williams M."/>
            <person name="Shu S."/>
            <person name="Plott C."/>
            <person name="Barry K."/>
            <person name="Rajasekar S."/>
            <person name="Grimwood J."/>
            <person name="Han X."/>
            <person name="Sun S."/>
            <person name="Hou Z."/>
            <person name="He W."/>
            <person name="Dai G."/>
            <person name="Sun C."/>
            <person name="Schmutz J."/>
            <person name="Leebens-Mack J.H."/>
            <person name="Li F.W."/>
            <person name="Wang L."/>
        </authorList>
    </citation>
    <scope>NUCLEOTIDE SEQUENCE [LARGE SCALE GENOMIC DNA]</scope>
    <source>
        <strain evidence="2">cv. PW_Plant_1</strain>
    </source>
</reference>
<dbReference type="Proteomes" id="UP001162992">
    <property type="component" value="Chromosome 8"/>
</dbReference>
<evidence type="ECO:0000313" key="2">
    <source>
        <dbReference type="Proteomes" id="UP001162992"/>
    </source>
</evidence>
<dbReference type="EMBL" id="CM055099">
    <property type="protein sequence ID" value="KAJ7547531.1"/>
    <property type="molecule type" value="Genomic_DNA"/>
</dbReference>
<keyword evidence="2" id="KW-1185">Reference proteome</keyword>
<accession>A0ACC2CZX4</accession>
<evidence type="ECO:0000313" key="1">
    <source>
        <dbReference type="EMBL" id="KAJ7547531.1"/>
    </source>
</evidence>
<proteinExistence type="predicted"/>
<name>A0ACC2CZX4_DIPCM</name>
<organism evidence="1 2">
    <name type="scientific">Diphasiastrum complanatum</name>
    <name type="common">Issler's clubmoss</name>
    <name type="synonym">Lycopodium complanatum</name>
    <dbReference type="NCBI Taxonomy" id="34168"/>
    <lineage>
        <taxon>Eukaryota</taxon>
        <taxon>Viridiplantae</taxon>
        <taxon>Streptophyta</taxon>
        <taxon>Embryophyta</taxon>
        <taxon>Tracheophyta</taxon>
        <taxon>Lycopodiopsida</taxon>
        <taxon>Lycopodiales</taxon>
        <taxon>Lycopodiaceae</taxon>
        <taxon>Lycopodioideae</taxon>
        <taxon>Diphasiastrum</taxon>
    </lineage>
</organism>
<sequence length="117" mass="13158">MELDHKHGKARVRVARVWRGSPEKIVEWNVSVVLNSHSLAAYTHGDNSAIVATDTIKNTVYVIAKQCKEPLSVEQFGILLARHFLSLYSEVTGVKVNIVENPWQRVEIDGVPHHHGK</sequence>